<evidence type="ECO:0008006" key="4">
    <source>
        <dbReference type="Google" id="ProtNLM"/>
    </source>
</evidence>
<gene>
    <name evidence="2" type="ORF">CHCC15381_0933</name>
</gene>
<sequence length="151" mass="17726">MSAYARLPDFRERKNHGTVGDDAMQIIQRVTVMQVLTENSKKKLLASFEERKEILERECNQLYFQLRKHEKEHHNPAATESFKKEIEKRQDKIKMIVFQINQIHTLPLGSEVKEKEIDALMDIEVGDNWHDMTTGKTIVIKDGIVIEIRPR</sequence>
<reference evidence="2 3" key="1">
    <citation type="submission" date="2019-06" db="EMBL/GenBank/DDBJ databases">
        <title>Genome sequence analysis of &gt;100 Bacillus licheniformis strains suggests intrinsic resistance to this species.</title>
        <authorList>
            <person name="Wels M."/>
            <person name="Siezen R.J."/>
            <person name="Johansen E."/>
            <person name="Stuer-Lauridsen B."/>
            <person name="Bjerre K."/>
            <person name="Nielsen B.K.K."/>
        </authorList>
    </citation>
    <scope>NUCLEOTIDE SEQUENCE [LARGE SCALE GENOMIC DNA]</scope>
    <source>
        <strain evidence="2 3">BAC-15381</strain>
    </source>
</reference>
<keyword evidence="1" id="KW-0175">Coiled coil</keyword>
<dbReference type="Gene3D" id="6.10.140.1110">
    <property type="match status" value="1"/>
</dbReference>
<name>A0ABY3FPR9_9BACI</name>
<comment type="caution">
    <text evidence="2">The sequence shown here is derived from an EMBL/GenBank/DDBJ whole genome shotgun (WGS) entry which is preliminary data.</text>
</comment>
<dbReference type="Pfam" id="PF11068">
    <property type="entry name" value="YlqD"/>
    <property type="match status" value="1"/>
</dbReference>
<accession>A0ABY3FPR9</accession>
<dbReference type="InterPro" id="IPR021297">
    <property type="entry name" value="YlqD"/>
</dbReference>
<dbReference type="EMBL" id="NILF01000069">
    <property type="protein sequence ID" value="TWL32711.1"/>
    <property type="molecule type" value="Genomic_DNA"/>
</dbReference>
<evidence type="ECO:0000313" key="2">
    <source>
        <dbReference type="EMBL" id="TWL32711.1"/>
    </source>
</evidence>
<proteinExistence type="predicted"/>
<dbReference type="Proteomes" id="UP000429980">
    <property type="component" value="Unassembled WGS sequence"/>
</dbReference>
<feature type="coiled-coil region" evidence="1">
    <location>
        <begin position="38"/>
        <end position="72"/>
    </location>
</feature>
<evidence type="ECO:0000313" key="3">
    <source>
        <dbReference type="Proteomes" id="UP000429980"/>
    </source>
</evidence>
<organism evidence="2 3">
    <name type="scientific">Bacillus paralicheniformis</name>
    <dbReference type="NCBI Taxonomy" id="1648923"/>
    <lineage>
        <taxon>Bacteria</taxon>
        <taxon>Bacillati</taxon>
        <taxon>Bacillota</taxon>
        <taxon>Bacilli</taxon>
        <taxon>Bacillales</taxon>
        <taxon>Bacillaceae</taxon>
        <taxon>Bacillus</taxon>
    </lineage>
</organism>
<evidence type="ECO:0000256" key="1">
    <source>
        <dbReference type="SAM" id="Coils"/>
    </source>
</evidence>
<protein>
    <recommendedName>
        <fullName evidence="4">YlqD family protein</fullName>
    </recommendedName>
</protein>
<keyword evidence="3" id="KW-1185">Reference proteome</keyword>